<feature type="compositionally biased region" description="Basic and acidic residues" evidence="1">
    <location>
        <begin position="249"/>
        <end position="264"/>
    </location>
</feature>
<keyword evidence="2" id="KW-0812">Transmembrane</keyword>
<gene>
    <name evidence="3" type="ORF">Sjap_002144</name>
</gene>
<organism evidence="3 4">
    <name type="scientific">Stephania japonica</name>
    <dbReference type="NCBI Taxonomy" id="461633"/>
    <lineage>
        <taxon>Eukaryota</taxon>
        <taxon>Viridiplantae</taxon>
        <taxon>Streptophyta</taxon>
        <taxon>Embryophyta</taxon>
        <taxon>Tracheophyta</taxon>
        <taxon>Spermatophyta</taxon>
        <taxon>Magnoliopsida</taxon>
        <taxon>Ranunculales</taxon>
        <taxon>Menispermaceae</taxon>
        <taxon>Menispermoideae</taxon>
        <taxon>Cissampelideae</taxon>
        <taxon>Stephania</taxon>
    </lineage>
</organism>
<dbReference type="PANTHER" id="PTHR47361:SF4">
    <property type="entry name" value="RING_U-BOX SUPERFAMILY PROTEIN"/>
    <property type="match status" value="1"/>
</dbReference>
<sequence length="320" mass="35728">MFSALLKQLVALLSTQLSDRRSSIVKQAYLHRGVNYPFMHPSSGPGYNSDKCNTSQLKICGCYTSIRRCLASPSLPRVSIVCFKRFLILVVMLKRGFCRGVFVFFGIVVVVVLRHLLGEDRAAGDCSCERLRARILIDSWPRLRVLLGGHWRRVLRNLLGEDIAARDCCGKTIHDYMLEESVCLLLRANWFESLRVVAREEVTDEHEEYYPCEEDEDDCMDDFYFSGASSLCIGNRRWGSNGYVRTGRREARPVSREGYQDPDRAGSSCSTPNKKKVVKVGNGRRAKRAMRREAADKAAATAATAITAANAAATVTAAKG</sequence>
<keyword evidence="2" id="KW-1133">Transmembrane helix</keyword>
<feature type="region of interest" description="Disordered" evidence="1">
    <location>
        <begin position="249"/>
        <end position="288"/>
    </location>
</feature>
<protein>
    <submittedName>
        <fullName evidence="3">Uncharacterized protein</fullName>
    </submittedName>
</protein>
<dbReference type="Proteomes" id="UP001417504">
    <property type="component" value="Unassembled WGS sequence"/>
</dbReference>
<evidence type="ECO:0000256" key="1">
    <source>
        <dbReference type="SAM" id="MobiDB-lite"/>
    </source>
</evidence>
<keyword evidence="2" id="KW-0472">Membrane</keyword>
<reference evidence="3 4" key="1">
    <citation type="submission" date="2024-01" db="EMBL/GenBank/DDBJ databases">
        <title>Genome assemblies of Stephania.</title>
        <authorList>
            <person name="Yang L."/>
        </authorList>
    </citation>
    <scope>NUCLEOTIDE SEQUENCE [LARGE SCALE GENOMIC DNA]</scope>
    <source>
        <strain evidence="3">QJT</strain>
        <tissue evidence="3">Leaf</tissue>
    </source>
</reference>
<evidence type="ECO:0000256" key="2">
    <source>
        <dbReference type="SAM" id="Phobius"/>
    </source>
</evidence>
<keyword evidence="4" id="KW-1185">Reference proteome</keyword>
<dbReference type="PANTHER" id="PTHR47361">
    <property type="entry name" value="RING/U-BOX SUPERFAMILY PROTEIN"/>
    <property type="match status" value="1"/>
</dbReference>
<feature type="compositionally biased region" description="Basic residues" evidence="1">
    <location>
        <begin position="273"/>
        <end position="288"/>
    </location>
</feature>
<proteinExistence type="predicted"/>
<comment type="caution">
    <text evidence="3">The sequence shown here is derived from an EMBL/GenBank/DDBJ whole genome shotgun (WGS) entry which is preliminary data.</text>
</comment>
<feature type="transmembrane region" description="Helical" evidence="2">
    <location>
        <begin position="97"/>
        <end position="117"/>
    </location>
</feature>
<dbReference type="AlphaFoldDB" id="A0AAP0KNM6"/>
<accession>A0AAP0KNM6</accession>
<evidence type="ECO:0000313" key="3">
    <source>
        <dbReference type="EMBL" id="KAK9154664.1"/>
    </source>
</evidence>
<name>A0AAP0KNM6_9MAGN</name>
<evidence type="ECO:0000313" key="4">
    <source>
        <dbReference type="Proteomes" id="UP001417504"/>
    </source>
</evidence>
<dbReference type="EMBL" id="JBBNAE010000001">
    <property type="protein sequence ID" value="KAK9154664.1"/>
    <property type="molecule type" value="Genomic_DNA"/>
</dbReference>